<keyword evidence="9" id="KW-0408">Iron</keyword>
<dbReference type="InterPro" id="IPR005273">
    <property type="entry name" value="Ura-DNA_glyco_family4"/>
</dbReference>
<dbReference type="EMBL" id="LR216287">
    <property type="protein sequence ID" value="VFJ15265.1"/>
    <property type="molecule type" value="Genomic_DNA"/>
</dbReference>
<evidence type="ECO:0000256" key="2">
    <source>
        <dbReference type="ARBA" id="ARBA00006521"/>
    </source>
</evidence>
<keyword evidence="11" id="KW-0234">DNA repair</keyword>
<evidence type="ECO:0000256" key="6">
    <source>
        <dbReference type="ARBA" id="ARBA00022723"/>
    </source>
</evidence>
<evidence type="ECO:0000313" key="13">
    <source>
        <dbReference type="EMBL" id="VFJ15265.1"/>
    </source>
</evidence>
<evidence type="ECO:0000256" key="4">
    <source>
        <dbReference type="ARBA" id="ARBA00019403"/>
    </source>
</evidence>
<evidence type="ECO:0000256" key="10">
    <source>
        <dbReference type="ARBA" id="ARBA00023014"/>
    </source>
</evidence>
<evidence type="ECO:0000256" key="5">
    <source>
        <dbReference type="ARBA" id="ARBA00022485"/>
    </source>
</evidence>
<proteinExistence type="inferred from homology"/>
<feature type="domain" description="Uracil-DNA glycosylase-like" evidence="12">
    <location>
        <begin position="32"/>
        <end position="178"/>
    </location>
</feature>
<comment type="similarity">
    <text evidence="2">Belongs to the uracil-DNA glycosylase (UDG) superfamily. Type 4 (UDGa) family.</text>
</comment>
<keyword evidence="13" id="KW-0326">Glycosidase</keyword>
<evidence type="ECO:0000256" key="1">
    <source>
        <dbReference type="ARBA" id="ARBA00001400"/>
    </source>
</evidence>
<evidence type="ECO:0000256" key="7">
    <source>
        <dbReference type="ARBA" id="ARBA00022763"/>
    </source>
</evidence>
<dbReference type="PANTHER" id="PTHR33693">
    <property type="entry name" value="TYPE-5 URACIL-DNA GLYCOSYLASE"/>
    <property type="match status" value="1"/>
</dbReference>
<dbReference type="SUPFAM" id="SSF52141">
    <property type="entry name" value="Uracil-DNA glycosylase-like"/>
    <property type="match status" value="1"/>
</dbReference>
<dbReference type="InterPro" id="IPR051536">
    <property type="entry name" value="UDG_Type-4/5"/>
</dbReference>
<reference evidence="13 14" key="1">
    <citation type="submission" date="2019-02" db="EMBL/GenBank/DDBJ databases">
        <authorList>
            <person name="Lehtovirta-Morley E L."/>
        </authorList>
    </citation>
    <scope>NUCLEOTIDE SEQUENCE [LARGE SCALE GENOMIC DNA]</scope>
    <source>
        <strain evidence="13">NFRAN1</strain>
    </source>
</reference>
<evidence type="ECO:0000256" key="9">
    <source>
        <dbReference type="ARBA" id="ARBA00023004"/>
    </source>
</evidence>
<dbReference type="AlphaFoldDB" id="A0A484IHX8"/>
<dbReference type="InterPro" id="IPR036895">
    <property type="entry name" value="Uracil-DNA_glycosylase-like_sf"/>
</dbReference>
<dbReference type="CDD" id="cd10030">
    <property type="entry name" value="UDG-F4_TTUDGA_SPO1dp_like"/>
    <property type="match status" value="1"/>
</dbReference>
<dbReference type="Proteomes" id="UP000294299">
    <property type="component" value="Chromosome NFRAN"/>
</dbReference>
<dbReference type="RefSeq" id="WP_134485234.1">
    <property type="nucleotide sequence ID" value="NZ_LR216287.1"/>
</dbReference>
<organism evidence="13 14">
    <name type="scientific">Candidatus Nitrosocosmicus franklandianus</name>
    <dbReference type="NCBI Taxonomy" id="1798806"/>
    <lineage>
        <taxon>Archaea</taxon>
        <taxon>Nitrososphaerota</taxon>
        <taxon>Nitrososphaeria</taxon>
        <taxon>Nitrososphaerales</taxon>
        <taxon>Nitrososphaeraceae</taxon>
        <taxon>Candidatus Nitrosocosmicus</taxon>
    </lineage>
</organism>
<accession>A0A484IHX8</accession>
<evidence type="ECO:0000256" key="8">
    <source>
        <dbReference type="ARBA" id="ARBA00022801"/>
    </source>
</evidence>
<dbReference type="Gene3D" id="3.40.470.10">
    <property type="entry name" value="Uracil-DNA glycosylase-like domain"/>
    <property type="match status" value="1"/>
</dbReference>
<keyword evidence="5" id="KW-0004">4Fe-4S</keyword>
<dbReference type="EC" id="3.2.2.27" evidence="3"/>
<dbReference type="InterPro" id="IPR005122">
    <property type="entry name" value="Uracil-DNA_glycosylase-like"/>
</dbReference>
<evidence type="ECO:0000256" key="3">
    <source>
        <dbReference type="ARBA" id="ARBA00012030"/>
    </source>
</evidence>
<evidence type="ECO:0000256" key="11">
    <source>
        <dbReference type="ARBA" id="ARBA00023204"/>
    </source>
</evidence>
<dbReference type="KEGG" id="nfn:NFRAN_2942"/>
<protein>
    <recommendedName>
        <fullName evidence="4">Type-4 uracil-DNA glycosylase</fullName>
        <ecNumber evidence="3">3.2.2.27</ecNumber>
    </recommendedName>
</protein>
<comment type="catalytic activity">
    <reaction evidence="1">
        <text>Hydrolyzes single-stranded DNA or mismatched double-stranded DNA and polynucleotides, releasing free uracil.</text>
        <dbReference type="EC" id="3.2.2.27"/>
    </reaction>
</comment>
<keyword evidence="6" id="KW-0479">Metal-binding</keyword>
<dbReference type="GeneID" id="39422052"/>
<dbReference type="PANTHER" id="PTHR33693:SF1">
    <property type="entry name" value="TYPE-4 URACIL-DNA GLYCOSYLASE"/>
    <property type="match status" value="1"/>
</dbReference>
<dbReference type="Pfam" id="PF03167">
    <property type="entry name" value="UDG"/>
    <property type="match status" value="1"/>
</dbReference>
<dbReference type="NCBIfam" id="TIGR00758">
    <property type="entry name" value="UDG_fam4"/>
    <property type="match status" value="1"/>
</dbReference>
<dbReference type="SMART" id="SM00986">
    <property type="entry name" value="UDG"/>
    <property type="match status" value="1"/>
</dbReference>
<dbReference type="OrthoDB" id="8612at2157"/>
<dbReference type="GO" id="GO:0006281">
    <property type="term" value="P:DNA repair"/>
    <property type="evidence" value="ECO:0007669"/>
    <property type="project" value="UniProtKB-KW"/>
</dbReference>
<dbReference type="GO" id="GO:0004844">
    <property type="term" value="F:uracil DNA N-glycosylase activity"/>
    <property type="evidence" value="ECO:0007669"/>
    <property type="project" value="UniProtKB-EC"/>
</dbReference>
<evidence type="ECO:0000313" key="14">
    <source>
        <dbReference type="Proteomes" id="UP000294299"/>
    </source>
</evidence>
<name>A0A484IHX8_9ARCH</name>
<dbReference type="GO" id="GO:0051539">
    <property type="term" value="F:4 iron, 4 sulfur cluster binding"/>
    <property type="evidence" value="ECO:0007669"/>
    <property type="project" value="UniProtKB-KW"/>
</dbReference>
<gene>
    <name evidence="13" type="primary">afung</name>
    <name evidence="13" type="ORF">NFRAN_2942</name>
</gene>
<keyword evidence="7" id="KW-0227">DNA damage</keyword>
<keyword evidence="10" id="KW-0411">Iron-sulfur</keyword>
<sequence>MNRQDQNLNILNEQVVECILCDLSKTRTHAVPGHGNTTDKILMIGEAPGKNEDLKGVPFVGSAGKILDLALSESGLNRNDVYITNVVKCRPPGNRVPTDKEIEICTNNYLKKEIKLISPKVICIMGVTALKSLLGYGNMGKYRGRTINHGSNKYFVTYHPAATIYNSKLKEIFFADIKKLHQIIKKDSNTMENYF</sequence>
<dbReference type="SMART" id="SM00987">
    <property type="entry name" value="UreE_C"/>
    <property type="match status" value="1"/>
</dbReference>
<keyword evidence="14" id="KW-1185">Reference proteome</keyword>
<dbReference type="GO" id="GO:0046872">
    <property type="term" value="F:metal ion binding"/>
    <property type="evidence" value="ECO:0007669"/>
    <property type="project" value="UniProtKB-KW"/>
</dbReference>
<evidence type="ECO:0000259" key="12">
    <source>
        <dbReference type="SMART" id="SM00986"/>
    </source>
</evidence>
<keyword evidence="8 13" id="KW-0378">Hydrolase</keyword>